<dbReference type="InterPro" id="IPR002842">
    <property type="entry name" value="ATPase_V1_Esu"/>
</dbReference>
<dbReference type="PANTHER" id="PTHR45715">
    <property type="entry name" value="ATPASE H+-TRANSPORTING V1 SUBUNIT E1A-RELATED"/>
    <property type="match status" value="1"/>
</dbReference>
<dbReference type="Gene3D" id="6.10.250.1620">
    <property type="match status" value="1"/>
</dbReference>
<evidence type="ECO:0000313" key="5">
    <source>
        <dbReference type="Proteomes" id="UP000236319"/>
    </source>
</evidence>
<name>A0A2H6KI76_9APIC</name>
<accession>A0A2H6KI76</accession>
<proteinExistence type="inferred from homology"/>
<dbReference type="RefSeq" id="XP_028868945.1">
    <property type="nucleotide sequence ID" value="XM_029013112.1"/>
</dbReference>
<dbReference type="Proteomes" id="UP000236319">
    <property type="component" value="Unassembled WGS sequence"/>
</dbReference>
<reference evidence="4 5" key="1">
    <citation type="journal article" date="2017" name="BMC Genomics">
        <title>Whole-genome assembly of Babesia ovata and comparative genomics between closely related pathogens.</title>
        <authorList>
            <person name="Yamagishi J."/>
            <person name="Asada M."/>
            <person name="Hakimi H."/>
            <person name="Tanaka T.Q."/>
            <person name="Sugimoto C."/>
            <person name="Kawazu S."/>
        </authorList>
    </citation>
    <scope>NUCLEOTIDE SEQUENCE [LARGE SCALE GENOMIC DNA]</scope>
    <source>
        <strain evidence="4 5">Miyake</strain>
    </source>
</reference>
<dbReference type="GO" id="GO:0046961">
    <property type="term" value="F:proton-transporting ATPase activity, rotational mechanism"/>
    <property type="evidence" value="ECO:0007669"/>
    <property type="project" value="InterPro"/>
</dbReference>
<organism evidence="4 5">
    <name type="scientific">Babesia ovata</name>
    <dbReference type="NCBI Taxonomy" id="189622"/>
    <lineage>
        <taxon>Eukaryota</taxon>
        <taxon>Sar</taxon>
        <taxon>Alveolata</taxon>
        <taxon>Apicomplexa</taxon>
        <taxon>Aconoidasida</taxon>
        <taxon>Piroplasmida</taxon>
        <taxon>Babesiidae</taxon>
        <taxon>Babesia</taxon>
    </lineage>
</organism>
<protein>
    <submittedName>
        <fullName evidence="4">Vacuolar ATP synthase subunit E</fullName>
    </submittedName>
</protein>
<evidence type="ECO:0000256" key="3">
    <source>
        <dbReference type="ARBA" id="ARBA00023065"/>
    </source>
</evidence>
<dbReference type="Gene3D" id="3.30.2320.30">
    <property type="entry name" value="ATP synthase, E subunit, C-terminal"/>
    <property type="match status" value="1"/>
</dbReference>
<evidence type="ECO:0000256" key="2">
    <source>
        <dbReference type="ARBA" id="ARBA00022448"/>
    </source>
</evidence>
<comment type="similarity">
    <text evidence="1">Belongs to the V-ATPase E subunit family.</text>
</comment>
<dbReference type="AlphaFoldDB" id="A0A2H6KI76"/>
<sequence length="221" mass="25129">MDDVEAQRQIKQMVNFILNEAKDKAEEIESTAVEDFNVQKMTLFQQKKDEIRAKLTKKINSLKLEKIRTYNAASREIHDRVLRHKCSIIDGIKSEALQKIKEQISAADEYRRIIVLLIIKGLMSLACNDVLVRCRKEDATVVKSSIGEAKLRFATLVRDSLGSEMELTADVDMKTYLPSDNIGVVVTTSDGKVECDCTLNSRLDVCCEKLIPKFKTVLFKR</sequence>
<dbReference type="GO" id="GO:0033178">
    <property type="term" value="C:proton-transporting two-sector ATPase complex, catalytic domain"/>
    <property type="evidence" value="ECO:0007669"/>
    <property type="project" value="InterPro"/>
</dbReference>
<dbReference type="GeneID" id="39876472"/>
<evidence type="ECO:0000313" key="4">
    <source>
        <dbReference type="EMBL" id="GBE62702.1"/>
    </source>
</evidence>
<evidence type="ECO:0000256" key="1">
    <source>
        <dbReference type="ARBA" id="ARBA00005901"/>
    </source>
</evidence>
<dbReference type="OrthoDB" id="10263003at2759"/>
<dbReference type="InterPro" id="IPR038495">
    <property type="entry name" value="ATPase_E_C"/>
</dbReference>
<keyword evidence="3" id="KW-0406">Ion transport</keyword>
<keyword evidence="5" id="KW-1185">Reference proteome</keyword>
<comment type="caution">
    <text evidence="4">The sequence shown here is derived from an EMBL/GenBank/DDBJ whole genome shotgun (WGS) entry which is preliminary data.</text>
</comment>
<dbReference type="VEuPathDB" id="PiroplasmaDB:BOVATA_041950"/>
<keyword evidence="2" id="KW-0813">Transport</keyword>
<dbReference type="Pfam" id="PF01991">
    <property type="entry name" value="vATP-synt_E"/>
    <property type="match status" value="1"/>
</dbReference>
<dbReference type="EMBL" id="BDSA01000006">
    <property type="protein sequence ID" value="GBE62702.1"/>
    <property type="molecule type" value="Genomic_DNA"/>
</dbReference>
<gene>
    <name evidence="4" type="ORF">BOVATA_041950</name>
</gene>
<dbReference type="SUPFAM" id="SSF160527">
    <property type="entry name" value="V-type ATPase subunit E-like"/>
    <property type="match status" value="1"/>
</dbReference>